<dbReference type="InterPro" id="IPR028362">
    <property type="entry name" value="AlgI"/>
</dbReference>
<feature type="transmembrane region" description="Helical" evidence="8">
    <location>
        <begin position="308"/>
        <end position="325"/>
    </location>
</feature>
<dbReference type="GO" id="GO:0042121">
    <property type="term" value="P:alginic acid biosynthetic process"/>
    <property type="evidence" value="ECO:0007669"/>
    <property type="project" value="InterPro"/>
</dbReference>
<protein>
    <submittedName>
        <fullName evidence="9">MBOAT family protein</fullName>
    </submittedName>
</protein>
<organism evidence="9 10">
    <name type="scientific">Candidatus Auribacter fodinae</name>
    <dbReference type="NCBI Taxonomy" id="2093366"/>
    <lineage>
        <taxon>Bacteria</taxon>
        <taxon>Pseudomonadati</taxon>
        <taxon>Candidatus Auribacterota</taxon>
        <taxon>Candidatus Auribacteria</taxon>
        <taxon>Candidatus Auribacterales</taxon>
        <taxon>Candidatus Auribacteraceae</taxon>
        <taxon>Candidatus Auribacter</taxon>
    </lineage>
</organism>
<evidence type="ECO:0000256" key="6">
    <source>
        <dbReference type="ARBA" id="ARBA00023136"/>
    </source>
</evidence>
<evidence type="ECO:0000256" key="1">
    <source>
        <dbReference type="ARBA" id="ARBA00004651"/>
    </source>
</evidence>
<feature type="transmembrane region" description="Helical" evidence="8">
    <location>
        <begin position="415"/>
        <end position="435"/>
    </location>
</feature>
<gene>
    <name evidence="9" type="ORF">C4541_01795</name>
</gene>
<feature type="transmembrane region" description="Helical" evidence="8">
    <location>
        <begin position="76"/>
        <end position="98"/>
    </location>
</feature>
<evidence type="ECO:0000256" key="7">
    <source>
        <dbReference type="PIRNR" id="PIRNR016636"/>
    </source>
</evidence>
<dbReference type="EMBL" id="QZJZ01000012">
    <property type="protein sequence ID" value="RJP61493.1"/>
    <property type="molecule type" value="Genomic_DNA"/>
</dbReference>
<feature type="transmembrane region" description="Helical" evidence="8">
    <location>
        <begin position="365"/>
        <end position="385"/>
    </location>
</feature>
<dbReference type="PANTHER" id="PTHR13285">
    <property type="entry name" value="ACYLTRANSFERASE"/>
    <property type="match status" value="1"/>
</dbReference>
<proteinExistence type="inferred from homology"/>
<feature type="transmembrane region" description="Helical" evidence="8">
    <location>
        <begin position="36"/>
        <end position="56"/>
    </location>
</feature>
<evidence type="ECO:0000256" key="4">
    <source>
        <dbReference type="ARBA" id="ARBA00022692"/>
    </source>
</evidence>
<dbReference type="InterPro" id="IPR051085">
    <property type="entry name" value="MB_O-acyltransferase"/>
</dbReference>
<evidence type="ECO:0000313" key="9">
    <source>
        <dbReference type="EMBL" id="RJP61493.1"/>
    </source>
</evidence>
<dbReference type="AlphaFoldDB" id="A0A3A4R9I3"/>
<keyword evidence="6 7" id="KW-0472">Membrane</keyword>
<comment type="caution">
    <text evidence="9">The sequence shown here is derived from an EMBL/GenBank/DDBJ whole genome shotgun (WGS) entry which is preliminary data.</text>
</comment>
<sequence>MLFNSLHFLLFFPIVTMLYFMIPYRFRWVFLLIASYYFYMCWKMEYIILIVVSTLIDYYAGVMMGKNEDKAKRRKYLILSLISNLGLLFAFKYFNFFNDSARAVFNHFNIAYYLPAFKFLLPVGISFYTFQTMSYSIDVYRGEKEPEKHLGIFALYVAFFPQLVAGPIERSTRLLPQFFVEHSFDYKRVTDGLKLMMWGFFKKLVIADRLAFLVNGPYNNPGDYSPTQLLIATYFFAFQIYCDFSGYSDIAIGSAQVLGFDLMDNFNRPYFSKSISEFWKRWHISLSSWFKDYLYIPLGGNRKGKARWYFNMFTVFLVSGLWHGANWTFVIWGALHGFYLMFSIFSYPFRALLHKLFLMKKFPGVHKYVQVFITFHLVLLSWIFFRANSVTDAFYIIRHIGDISVSDVISFAKGIQIEFIIAVCSIAFMEFVHLIQRHSRIRHMLAERPIYVRWAVYYAVIFGIIFFGKFTQQQFIYFQF</sequence>
<name>A0A3A4R9I3_9BACT</name>
<accession>A0A3A4R9I3</accession>
<feature type="transmembrane region" description="Helical" evidence="8">
    <location>
        <begin position="6"/>
        <end position="24"/>
    </location>
</feature>
<dbReference type="GO" id="GO:0005886">
    <property type="term" value="C:plasma membrane"/>
    <property type="evidence" value="ECO:0007669"/>
    <property type="project" value="UniProtKB-SubCell"/>
</dbReference>
<feature type="transmembrane region" description="Helical" evidence="8">
    <location>
        <begin position="331"/>
        <end position="353"/>
    </location>
</feature>
<comment type="subcellular location">
    <subcellularLocation>
        <location evidence="1">Cell membrane</location>
        <topology evidence="1">Multi-pass membrane protein</topology>
    </subcellularLocation>
</comment>
<dbReference type="PIRSF" id="PIRSF500217">
    <property type="entry name" value="AlgI"/>
    <property type="match status" value="1"/>
</dbReference>
<dbReference type="PANTHER" id="PTHR13285:SF18">
    <property type="entry name" value="PROTEIN-CYSTEINE N-PALMITOYLTRANSFERASE RASP"/>
    <property type="match status" value="1"/>
</dbReference>
<keyword evidence="7" id="KW-0808">Transferase</keyword>
<dbReference type="InterPro" id="IPR024194">
    <property type="entry name" value="Ac/AlaTfrase_AlgI/DltB"/>
</dbReference>
<keyword evidence="7" id="KW-0012">Acyltransferase</keyword>
<evidence type="ECO:0000256" key="2">
    <source>
        <dbReference type="ARBA" id="ARBA00010323"/>
    </source>
</evidence>
<dbReference type="Pfam" id="PF03062">
    <property type="entry name" value="MBOAT"/>
    <property type="match status" value="1"/>
</dbReference>
<evidence type="ECO:0000256" key="5">
    <source>
        <dbReference type="ARBA" id="ARBA00022989"/>
    </source>
</evidence>
<feature type="transmembrane region" description="Helical" evidence="8">
    <location>
        <begin position="110"/>
        <end position="130"/>
    </location>
</feature>
<reference evidence="9 10" key="1">
    <citation type="journal article" date="2017" name="ISME J.">
        <title>Energy and carbon metabolisms in a deep terrestrial subsurface fluid microbial community.</title>
        <authorList>
            <person name="Momper L."/>
            <person name="Jungbluth S.P."/>
            <person name="Lee M.D."/>
            <person name="Amend J.P."/>
        </authorList>
    </citation>
    <scope>NUCLEOTIDE SEQUENCE [LARGE SCALE GENOMIC DNA]</scope>
    <source>
        <strain evidence="9">SURF_26</strain>
    </source>
</reference>
<evidence type="ECO:0000313" key="10">
    <source>
        <dbReference type="Proteomes" id="UP000266426"/>
    </source>
</evidence>
<comment type="similarity">
    <text evidence="2 7">Belongs to the membrane-bound acyltransferase family.</text>
</comment>
<dbReference type="Proteomes" id="UP000266426">
    <property type="component" value="Unassembled WGS sequence"/>
</dbReference>
<dbReference type="InterPro" id="IPR004299">
    <property type="entry name" value="MBOAT_fam"/>
</dbReference>
<keyword evidence="5 8" id="KW-1133">Transmembrane helix</keyword>
<dbReference type="GO" id="GO:0016746">
    <property type="term" value="F:acyltransferase activity"/>
    <property type="evidence" value="ECO:0007669"/>
    <property type="project" value="UniProtKB-KW"/>
</dbReference>
<feature type="transmembrane region" description="Helical" evidence="8">
    <location>
        <begin position="456"/>
        <end position="477"/>
    </location>
</feature>
<keyword evidence="3 7" id="KW-1003">Cell membrane</keyword>
<keyword evidence="4 8" id="KW-0812">Transmembrane</keyword>
<evidence type="ECO:0000256" key="8">
    <source>
        <dbReference type="SAM" id="Phobius"/>
    </source>
</evidence>
<evidence type="ECO:0000256" key="3">
    <source>
        <dbReference type="ARBA" id="ARBA00022475"/>
    </source>
</evidence>
<dbReference type="PIRSF" id="PIRSF016636">
    <property type="entry name" value="AlgI_DltB"/>
    <property type="match status" value="1"/>
</dbReference>